<evidence type="ECO:0000256" key="5">
    <source>
        <dbReference type="ARBA" id="ARBA00023136"/>
    </source>
</evidence>
<feature type="transmembrane region" description="Helical" evidence="6">
    <location>
        <begin position="130"/>
        <end position="150"/>
    </location>
</feature>
<protein>
    <recommendedName>
        <fullName evidence="9">Rod shape-determining protein RodA</fullName>
    </recommendedName>
</protein>
<accession>A0A2H0US99</accession>
<evidence type="ECO:0008006" key="9">
    <source>
        <dbReference type="Google" id="ProtNLM"/>
    </source>
</evidence>
<gene>
    <name evidence="7" type="ORF">COU07_02150</name>
</gene>
<dbReference type="InterPro" id="IPR001182">
    <property type="entry name" value="FtsW/RodA"/>
</dbReference>
<dbReference type="PROSITE" id="PS00428">
    <property type="entry name" value="FTSW_RODA_SPOVE"/>
    <property type="match status" value="1"/>
</dbReference>
<dbReference type="EMBL" id="PFAZ01000002">
    <property type="protein sequence ID" value="PIR89243.1"/>
    <property type="molecule type" value="Genomic_DNA"/>
</dbReference>
<comment type="caution">
    <text evidence="7">The sequence shown here is derived from an EMBL/GenBank/DDBJ whole genome shotgun (WGS) entry which is preliminary data.</text>
</comment>
<organism evidence="7 8">
    <name type="scientific">Candidatus Harrisonbacteria bacterium CG10_big_fil_rev_8_21_14_0_10_40_38</name>
    <dbReference type="NCBI Taxonomy" id="1974583"/>
    <lineage>
        <taxon>Bacteria</taxon>
        <taxon>Candidatus Harrisoniibacteriota</taxon>
    </lineage>
</organism>
<evidence type="ECO:0000256" key="6">
    <source>
        <dbReference type="SAM" id="Phobius"/>
    </source>
</evidence>
<dbReference type="Pfam" id="PF01098">
    <property type="entry name" value="FTSW_RODA_SPOVE"/>
    <property type="match status" value="1"/>
</dbReference>
<feature type="transmembrane region" description="Helical" evidence="6">
    <location>
        <begin position="37"/>
        <end position="56"/>
    </location>
</feature>
<feature type="transmembrane region" description="Helical" evidence="6">
    <location>
        <begin position="334"/>
        <end position="355"/>
    </location>
</feature>
<sequence>MFFTFLRLKRLDWLLMSGVAALASCSLIEISSISKSLFYQQLIWFLVGFLILFLSSSIDWQIALNYKWIILGFYVVTVLLLFLTLFFAPTVRQTRSWLTFGSFAFQPSELAKVSLVIMLSVFFARRHVGIAHIGNLAASFVYFFVPAIIVFIQPDWGSALIFVGIWIGYLLVSGIRWRHLMIGILLFAVFVGASWMFLLKPYQRERIIGFLQPSYDPSGINYSVIQSKIAIGSSGIFGKGYGQGTQTQLRFLTEPATDFIFAAFVEEWGFLGGFVLVLVFLFVLLRIIKIGISAEDNFSRFLCLGAVILFLLEFLFNVGSNLGLLPVVGVTFPFLSYGGSSLLTKAFLVGIIQAIPARPRF</sequence>
<evidence type="ECO:0000313" key="8">
    <source>
        <dbReference type="Proteomes" id="UP000231157"/>
    </source>
</evidence>
<feature type="transmembrane region" description="Helical" evidence="6">
    <location>
        <begin position="268"/>
        <end position="288"/>
    </location>
</feature>
<comment type="subcellular location">
    <subcellularLocation>
        <location evidence="1">Membrane</location>
        <topology evidence="1">Multi-pass membrane protein</topology>
    </subcellularLocation>
</comment>
<evidence type="ECO:0000256" key="2">
    <source>
        <dbReference type="ARBA" id="ARBA00022692"/>
    </source>
</evidence>
<feature type="transmembrane region" description="Helical" evidence="6">
    <location>
        <begin position="156"/>
        <end position="172"/>
    </location>
</feature>
<evidence type="ECO:0000256" key="4">
    <source>
        <dbReference type="ARBA" id="ARBA00022989"/>
    </source>
</evidence>
<feature type="transmembrane region" description="Helical" evidence="6">
    <location>
        <begin position="300"/>
        <end position="322"/>
    </location>
</feature>
<dbReference type="PANTHER" id="PTHR30474:SF1">
    <property type="entry name" value="PEPTIDOGLYCAN GLYCOSYLTRANSFERASE MRDB"/>
    <property type="match status" value="1"/>
</dbReference>
<keyword evidence="3" id="KW-0133">Cell shape</keyword>
<dbReference type="GO" id="GO:0005886">
    <property type="term" value="C:plasma membrane"/>
    <property type="evidence" value="ECO:0007669"/>
    <property type="project" value="TreeGrafter"/>
</dbReference>
<proteinExistence type="predicted"/>
<dbReference type="GO" id="GO:0032153">
    <property type="term" value="C:cell division site"/>
    <property type="evidence" value="ECO:0007669"/>
    <property type="project" value="TreeGrafter"/>
</dbReference>
<keyword evidence="4 6" id="KW-1133">Transmembrane helix</keyword>
<dbReference type="PROSITE" id="PS51257">
    <property type="entry name" value="PROKAR_LIPOPROTEIN"/>
    <property type="match status" value="1"/>
</dbReference>
<dbReference type="AlphaFoldDB" id="A0A2H0US99"/>
<feature type="transmembrane region" description="Helical" evidence="6">
    <location>
        <begin position="68"/>
        <end position="88"/>
    </location>
</feature>
<feature type="transmembrane region" description="Helical" evidence="6">
    <location>
        <begin position="12"/>
        <end position="31"/>
    </location>
</feature>
<feature type="transmembrane region" description="Helical" evidence="6">
    <location>
        <begin position="100"/>
        <end position="123"/>
    </location>
</feature>
<dbReference type="InterPro" id="IPR018365">
    <property type="entry name" value="Cell_cycle_FtsW-rel_CS"/>
</dbReference>
<keyword evidence="2 6" id="KW-0812">Transmembrane</keyword>
<feature type="transmembrane region" description="Helical" evidence="6">
    <location>
        <begin position="179"/>
        <end position="198"/>
    </location>
</feature>
<evidence type="ECO:0000313" key="7">
    <source>
        <dbReference type="EMBL" id="PIR89243.1"/>
    </source>
</evidence>
<reference evidence="8" key="1">
    <citation type="submission" date="2017-09" db="EMBL/GenBank/DDBJ databases">
        <title>Depth-based differentiation of microbial function through sediment-hosted aquifers and enrichment of novel symbionts in the deep terrestrial subsurface.</title>
        <authorList>
            <person name="Probst A.J."/>
            <person name="Ladd B."/>
            <person name="Jarett J.K."/>
            <person name="Geller-Mcgrath D.E."/>
            <person name="Sieber C.M.K."/>
            <person name="Emerson J.B."/>
            <person name="Anantharaman K."/>
            <person name="Thomas B.C."/>
            <person name="Malmstrom R."/>
            <person name="Stieglmeier M."/>
            <person name="Klingl A."/>
            <person name="Woyke T."/>
            <person name="Ryan C.M."/>
            <person name="Banfield J.F."/>
        </authorList>
    </citation>
    <scope>NUCLEOTIDE SEQUENCE [LARGE SCALE GENOMIC DNA]</scope>
</reference>
<dbReference type="GO" id="GO:0051301">
    <property type="term" value="P:cell division"/>
    <property type="evidence" value="ECO:0007669"/>
    <property type="project" value="InterPro"/>
</dbReference>
<dbReference type="GO" id="GO:0008360">
    <property type="term" value="P:regulation of cell shape"/>
    <property type="evidence" value="ECO:0007669"/>
    <property type="project" value="UniProtKB-KW"/>
</dbReference>
<evidence type="ECO:0000256" key="3">
    <source>
        <dbReference type="ARBA" id="ARBA00022960"/>
    </source>
</evidence>
<dbReference type="Proteomes" id="UP000231157">
    <property type="component" value="Unassembled WGS sequence"/>
</dbReference>
<name>A0A2H0US99_9BACT</name>
<evidence type="ECO:0000256" key="1">
    <source>
        <dbReference type="ARBA" id="ARBA00004141"/>
    </source>
</evidence>
<dbReference type="GO" id="GO:0015648">
    <property type="term" value="F:lipid-linked peptidoglycan transporter activity"/>
    <property type="evidence" value="ECO:0007669"/>
    <property type="project" value="TreeGrafter"/>
</dbReference>
<dbReference type="PANTHER" id="PTHR30474">
    <property type="entry name" value="CELL CYCLE PROTEIN"/>
    <property type="match status" value="1"/>
</dbReference>
<keyword evidence="5 6" id="KW-0472">Membrane</keyword>